<dbReference type="PROSITE" id="PS51186">
    <property type="entry name" value="GNAT"/>
    <property type="match status" value="1"/>
</dbReference>
<keyword evidence="5" id="KW-1185">Reference proteome</keyword>
<protein>
    <recommendedName>
        <fullName evidence="3">N-acetyltransferase domain-containing protein</fullName>
    </recommendedName>
</protein>
<evidence type="ECO:0000313" key="4">
    <source>
        <dbReference type="EMBL" id="GGN98089.1"/>
    </source>
</evidence>
<comment type="caution">
    <text evidence="4">The sequence shown here is derived from an EMBL/GenBank/DDBJ whole genome shotgun (WGS) entry which is preliminary data.</text>
</comment>
<dbReference type="CDD" id="cd04301">
    <property type="entry name" value="NAT_SF"/>
    <property type="match status" value="1"/>
</dbReference>
<dbReference type="SUPFAM" id="SSF55729">
    <property type="entry name" value="Acyl-CoA N-acyltransferases (Nat)"/>
    <property type="match status" value="1"/>
</dbReference>
<proteinExistence type="predicted"/>
<evidence type="ECO:0000313" key="5">
    <source>
        <dbReference type="Proteomes" id="UP000605784"/>
    </source>
</evidence>
<accession>A0A830GNK6</accession>
<dbReference type="InterPro" id="IPR000182">
    <property type="entry name" value="GNAT_dom"/>
</dbReference>
<dbReference type="GO" id="GO:0016747">
    <property type="term" value="F:acyltransferase activity, transferring groups other than amino-acyl groups"/>
    <property type="evidence" value="ECO:0007669"/>
    <property type="project" value="InterPro"/>
</dbReference>
<keyword evidence="2" id="KW-0012">Acyltransferase</keyword>
<organism evidence="4 5">
    <name type="scientific">Haloarcula pellucida</name>
    <dbReference type="NCBI Taxonomy" id="1427151"/>
    <lineage>
        <taxon>Archaea</taxon>
        <taxon>Methanobacteriati</taxon>
        <taxon>Methanobacteriota</taxon>
        <taxon>Stenosarchaea group</taxon>
        <taxon>Halobacteria</taxon>
        <taxon>Halobacteriales</taxon>
        <taxon>Haloarculaceae</taxon>
        <taxon>Haloarcula</taxon>
    </lineage>
</organism>
<keyword evidence="1" id="KW-0808">Transferase</keyword>
<sequence>MSFQLRIRPADETDISSIQQVARASWHAVYDGILGPDTVETLLTEGYGDDLLEEMVDLDDIGLFVATADGDVVGYASCGMTDPAGIGDLDLYVHPDYWGEGIGSRLLDRGKTHLQSLSVRKIRDEVLVDNEVGNGFYRKHFDHVDQRTERFGGKELPVNVYERSLWD</sequence>
<dbReference type="InterPro" id="IPR050832">
    <property type="entry name" value="Bact_Acetyltransf"/>
</dbReference>
<evidence type="ECO:0000256" key="1">
    <source>
        <dbReference type="ARBA" id="ARBA00022679"/>
    </source>
</evidence>
<dbReference type="PANTHER" id="PTHR43877:SF1">
    <property type="entry name" value="ACETYLTRANSFERASE"/>
    <property type="match status" value="1"/>
</dbReference>
<evidence type="ECO:0000259" key="3">
    <source>
        <dbReference type="PROSITE" id="PS51186"/>
    </source>
</evidence>
<dbReference type="Pfam" id="PF00583">
    <property type="entry name" value="Acetyltransf_1"/>
    <property type="match status" value="1"/>
</dbReference>
<evidence type="ECO:0000256" key="2">
    <source>
        <dbReference type="ARBA" id="ARBA00023315"/>
    </source>
</evidence>
<dbReference type="AlphaFoldDB" id="A0A830GNK6"/>
<name>A0A830GNK6_9EURY</name>
<reference evidence="4" key="1">
    <citation type="journal article" date="2014" name="Int. J. Syst. Evol. Microbiol.">
        <title>Complete genome sequence of Corynebacterium casei LMG S-19264T (=DSM 44701T), isolated from a smear-ripened cheese.</title>
        <authorList>
            <consortium name="US DOE Joint Genome Institute (JGI-PGF)"/>
            <person name="Walter F."/>
            <person name="Albersmeier A."/>
            <person name="Kalinowski J."/>
            <person name="Ruckert C."/>
        </authorList>
    </citation>
    <scope>NUCLEOTIDE SEQUENCE</scope>
    <source>
        <strain evidence="4">JCM 17820</strain>
    </source>
</reference>
<feature type="domain" description="N-acetyltransferase" evidence="3">
    <location>
        <begin position="5"/>
        <end position="167"/>
    </location>
</feature>
<reference evidence="4" key="2">
    <citation type="submission" date="2020-09" db="EMBL/GenBank/DDBJ databases">
        <authorList>
            <person name="Sun Q."/>
            <person name="Ohkuma M."/>
        </authorList>
    </citation>
    <scope>NUCLEOTIDE SEQUENCE</scope>
    <source>
        <strain evidence="4">JCM 17820</strain>
    </source>
</reference>
<gene>
    <name evidence="4" type="ORF">GCM10009030_28110</name>
</gene>
<dbReference type="PANTHER" id="PTHR43877">
    <property type="entry name" value="AMINOALKYLPHOSPHONATE N-ACETYLTRANSFERASE-RELATED-RELATED"/>
    <property type="match status" value="1"/>
</dbReference>
<dbReference type="Proteomes" id="UP000605784">
    <property type="component" value="Unassembled WGS sequence"/>
</dbReference>
<dbReference type="RefSeq" id="WP_188999067.1">
    <property type="nucleotide sequence ID" value="NZ_BMOU01000004.1"/>
</dbReference>
<dbReference type="InterPro" id="IPR016181">
    <property type="entry name" value="Acyl_CoA_acyltransferase"/>
</dbReference>
<dbReference type="Gene3D" id="3.40.630.30">
    <property type="match status" value="1"/>
</dbReference>
<dbReference type="EMBL" id="BMOU01000004">
    <property type="protein sequence ID" value="GGN98089.1"/>
    <property type="molecule type" value="Genomic_DNA"/>
</dbReference>